<dbReference type="EMBL" id="BSTX01000003">
    <property type="protein sequence ID" value="GLZ79337.1"/>
    <property type="molecule type" value="Genomic_DNA"/>
</dbReference>
<accession>A0A9W6SP62</accession>
<dbReference type="GO" id="GO:0006281">
    <property type="term" value="P:DNA repair"/>
    <property type="evidence" value="ECO:0007669"/>
    <property type="project" value="InterPro"/>
</dbReference>
<feature type="transmembrane region" description="Helical" evidence="1">
    <location>
        <begin position="38"/>
        <end position="59"/>
    </location>
</feature>
<dbReference type="Proteomes" id="UP001165079">
    <property type="component" value="Unassembled WGS sequence"/>
</dbReference>
<dbReference type="InterPro" id="IPR019554">
    <property type="entry name" value="Soluble_ligand-bd"/>
</dbReference>
<dbReference type="SUPFAM" id="SSF47781">
    <property type="entry name" value="RuvA domain 2-like"/>
    <property type="match status" value="1"/>
</dbReference>
<keyword evidence="1" id="KW-1133">Transmembrane helix</keyword>
<proteinExistence type="predicted"/>
<dbReference type="Pfam" id="PF10531">
    <property type="entry name" value="SLBB"/>
    <property type="match status" value="1"/>
</dbReference>
<dbReference type="InterPro" id="IPR003583">
    <property type="entry name" value="Hlx-hairpin-Hlx_DNA-bd_motif"/>
</dbReference>
<name>A0A9W6SP62_9ACTN</name>
<evidence type="ECO:0000259" key="2">
    <source>
        <dbReference type="SMART" id="SM00278"/>
    </source>
</evidence>
<comment type="caution">
    <text evidence="3">The sequence shown here is derived from an EMBL/GenBank/DDBJ whole genome shotgun (WGS) entry which is preliminary data.</text>
</comment>
<dbReference type="Pfam" id="PF12836">
    <property type="entry name" value="HHH_3"/>
    <property type="match status" value="1"/>
</dbReference>
<dbReference type="GO" id="GO:0015627">
    <property type="term" value="C:type II protein secretion system complex"/>
    <property type="evidence" value="ECO:0007669"/>
    <property type="project" value="TreeGrafter"/>
</dbReference>
<dbReference type="RefSeq" id="WP_285664497.1">
    <property type="nucleotide sequence ID" value="NZ_BSTX01000003.1"/>
</dbReference>
<evidence type="ECO:0000313" key="3">
    <source>
        <dbReference type="EMBL" id="GLZ79337.1"/>
    </source>
</evidence>
<dbReference type="GO" id="GO:0015628">
    <property type="term" value="P:protein secretion by the type II secretion system"/>
    <property type="evidence" value="ECO:0007669"/>
    <property type="project" value="TreeGrafter"/>
</dbReference>
<dbReference type="PANTHER" id="PTHR21180">
    <property type="entry name" value="ENDONUCLEASE/EXONUCLEASE/PHOSPHATASE FAMILY DOMAIN-CONTAINING PROTEIN 1"/>
    <property type="match status" value="1"/>
</dbReference>
<keyword evidence="1" id="KW-0472">Membrane</keyword>
<dbReference type="Gene3D" id="1.10.150.320">
    <property type="entry name" value="Photosystem II 12 kDa extrinsic protein"/>
    <property type="match status" value="1"/>
</dbReference>
<dbReference type="GO" id="GO:0003677">
    <property type="term" value="F:DNA binding"/>
    <property type="evidence" value="ECO:0007669"/>
    <property type="project" value="InterPro"/>
</dbReference>
<sequence length="211" mass="21723">MTERLLEVPPSPDAAEVSVLECDARRRARWDVPPRTRLVLAVLGGVALLAGGGLAWWSWPRAEPVAPVVEVAESVPSAVPLVVSVAGKVRRPGLVRLPPGSRVADAVAAAGGVADEADLGLLNLARKVADGELIVVGGPPVAQEGGAAGPLNLNAATAEQLDALPGVGPVLARRIVDYRDAHGGFGSVEELRQVDGIGASRFADLRELVTV</sequence>
<dbReference type="InterPro" id="IPR051675">
    <property type="entry name" value="Endo/Exo/Phosphatase_dom_1"/>
</dbReference>
<dbReference type="AlphaFoldDB" id="A0A9W6SP62"/>
<dbReference type="InterPro" id="IPR010994">
    <property type="entry name" value="RuvA_2-like"/>
</dbReference>
<evidence type="ECO:0000313" key="4">
    <source>
        <dbReference type="Proteomes" id="UP001165079"/>
    </source>
</evidence>
<dbReference type="SMART" id="SM00278">
    <property type="entry name" value="HhH1"/>
    <property type="match status" value="2"/>
</dbReference>
<reference evidence="3" key="1">
    <citation type="submission" date="2023-03" db="EMBL/GenBank/DDBJ databases">
        <title>Actinorhabdospora filicis NBRC 111898.</title>
        <authorList>
            <person name="Ichikawa N."/>
            <person name="Sato H."/>
            <person name="Tonouchi N."/>
        </authorList>
    </citation>
    <scope>NUCLEOTIDE SEQUENCE</scope>
    <source>
        <strain evidence="3">NBRC 111898</strain>
    </source>
</reference>
<feature type="domain" description="Helix-hairpin-helix DNA-binding motif class 1" evidence="2">
    <location>
        <begin position="189"/>
        <end position="208"/>
    </location>
</feature>
<feature type="domain" description="Helix-hairpin-helix DNA-binding motif class 1" evidence="2">
    <location>
        <begin position="159"/>
        <end position="178"/>
    </location>
</feature>
<gene>
    <name evidence="3" type="ORF">Afil01_41440</name>
</gene>
<organism evidence="3 4">
    <name type="scientific">Actinorhabdospora filicis</name>
    <dbReference type="NCBI Taxonomy" id="1785913"/>
    <lineage>
        <taxon>Bacteria</taxon>
        <taxon>Bacillati</taxon>
        <taxon>Actinomycetota</taxon>
        <taxon>Actinomycetes</taxon>
        <taxon>Micromonosporales</taxon>
        <taxon>Micromonosporaceae</taxon>
        <taxon>Actinorhabdospora</taxon>
    </lineage>
</organism>
<dbReference type="PANTHER" id="PTHR21180:SF32">
    <property type="entry name" value="ENDONUCLEASE_EXONUCLEASE_PHOSPHATASE FAMILY DOMAIN-CONTAINING PROTEIN 1"/>
    <property type="match status" value="1"/>
</dbReference>
<keyword evidence="4" id="KW-1185">Reference proteome</keyword>
<protein>
    <recommendedName>
        <fullName evidence="2">Helix-hairpin-helix DNA-binding motif class 1 domain-containing protein</fullName>
    </recommendedName>
</protein>
<evidence type="ECO:0000256" key="1">
    <source>
        <dbReference type="SAM" id="Phobius"/>
    </source>
</evidence>
<keyword evidence="1" id="KW-0812">Transmembrane</keyword>